<sequence>MLHETSATGGVGLGFFAASGGLVRLKDPSGKLVDLHYGAVGLGLSQGFKSPKLPKLPEFPQLNVQSKSGALSTTDFPAFGNVFVTKAHTNDDLTLDDIKGNCIICEIGAGYIAGYSATAILVGINPAYLGFGQVGPVLAAASAKGIIIMHGVNAGLQIGYGVTASLAYLR</sequence>
<dbReference type="Proteomes" id="UP000785613">
    <property type="component" value="Unassembled WGS sequence"/>
</dbReference>
<dbReference type="EMBL" id="VUYU01000020">
    <property type="protein sequence ID" value="NHZ36739.1"/>
    <property type="molecule type" value="Genomic_DNA"/>
</dbReference>
<organism evidence="1 2">
    <name type="scientific">Massilia rubra</name>
    <dbReference type="NCBI Taxonomy" id="2607910"/>
    <lineage>
        <taxon>Bacteria</taxon>
        <taxon>Pseudomonadati</taxon>
        <taxon>Pseudomonadota</taxon>
        <taxon>Betaproteobacteria</taxon>
        <taxon>Burkholderiales</taxon>
        <taxon>Oxalobacteraceae</taxon>
        <taxon>Telluria group</taxon>
        <taxon>Massilia</taxon>
    </lineage>
</organism>
<proteinExistence type="predicted"/>
<name>A0ABX0LZF0_9BURK</name>
<gene>
    <name evidence="1" type="ORF">F0185_24535</name>
</gene>
<reference evidence="1 2" key="1">
    <citation type="submission" date="2019-09" db="EMBL/GenBank/DDBJ databases">
        <title>Taxonomy of Antarctic Massilia spp.: description of Massilia rubra sp. nov., Massilia aquatica sp. nov., Massilia mucilaginosa sp. nov., Massilia frigida sp. nov. isolated from streams, lakes and regoliths.</title>
        <authorList>
            <person name="Holochova P."/>
            <person name="Sedlacek I."/>
            <person name="Kralova S."/>
            <person name="Maslanova I."/>
            <person name="Busse H.-J."/>
            <person name="Stankova E."/>
            <person name="Vrbovska V."/>
            <person name="Kovarovic V."/>
            <person name="Bartak M."/>
            <person name="Svec P."/>
            <person name="Pantucek R."/>
        </authorList>
    </citation>
    <scope>NUCLEOTIDE SEQUENCE [LARGE SCALE GENOMIC DNA]</scope>
    <source>
        <strain evidence="1 2">CCM 8692</strain>
    </source>
</reference>
<dbReference type="RefSeq" id="WP_167228959.1">
    <property type="nucleotide sequence ID" value="NZ_VUYU01000020.1"/>
</dbReference>
<evidence type="ECO:0000313" key="1">
    <source>
        <dbReference type="EMBL" id="NHZ36739.1"/>
    </source>
</evidence>
<evidence type="ECO:0000313" key="2">
    <source>
        <dbReference type="Proteomes" id="UP000785613"/>
    </source>
</evidence>
<keyword evidence="2" id="KW-1185">Reference proteome</keyword>
<accession>A0ABX0LZF0</accession>
<comment type="caution">
    <text evidence="1">The sequence shown here is derived from an EMBL/GenBank/DDBJ whole genome shotgun (WGS) entry which is preliminary data.</text>
</comment>
<protein>
    <submittedName>
        <fullName evidence="1">Uncharacterized protein</fullName>
    </submittedName>
</protein>